<dbReference type="InterPro" id="IPR001343">
    <property type="entry name" value="Hemolysn_Ca-bd"/>
</dbReference>
<keyword evidence="5" id="KW-0677">Repeat</keyword>
<dbReference type="GO" id="GO:0005509">
    <property type="term" value="F:calcium ion binding"/>
    <property type="evidence" value="ECO:0007669"/>
    <property type="project" value="InterPro"/>
</dbReference>
<evidence type="ECO:0000256" key="6">
    <source>
        <dbReference type="ARBA" id="ARBA00023026"/>
    </source>
</evidence>
<name>A0A936YLU4_9HYPH</name>
<dbReference type="Proteomes" id="UP000633219">
    <property type="component" value="Unassembled WGS sequence"/>
</dbReference>
<reference evidence="8" key="1">
    <citation type="submission" date="2021-01" db="EMBL/GenBank/DDBJ databases">
        <title>Rhizobium sp. strain KVB221 16S ribosomal RNA gene Genome sequencing and assembly.</title>
        <authorList>
            <person name="Kang M."/>
        </authorList>
    </citation>
    <scope>NUCLEOTIDE SEQUENCE</scope>
    <source>
        <strain evidence="8">KVB221</strain>
    </source>
</reference>
<evidence type="ECO:0000313" key="8">
    <source>
        <dbReference type="EMBL" id="MBL0372790.1"/>
    </source>
</evidence>
<keyword evidence="9" id="KW-1185">Reference proteome</keyword>
<dbReference type="InterPro" id="IPR050557">
    <property type="entry name" value="RTX_toxin/Mannuronan_C5-epim"/>
</dbReference>
<dbReference type="InterPro" id="IPR003995">
    <property type="entry name" value="RTX_toxin_determinant-A"/>
</dbReference>
<evidence type="ECO:0000313" key="9">
    <source>
        <dbReference type="Proteomes" id="UP000633219"/>
    </source>
</evidence>
<evidence type="ECO:0008006" key="10">
    <source>
        <dbReference type="Google" id="ProtNLM"/>
    </source>
</evidence>
<evidence type="ECO:0000256" key="1">
    <source>
        <dbReference type="ARBA" id="ARBA00004370"/>
    </source>
</evidence>
<dbReference type="SUPFAM" id="SSF51120">
    <property type="entry name" value="beta-Roll"/>
    <property type="match status" value="3"/>
</dbReference>
<protein>
    <recommendedName>
        <fullName evidence="10">Calcium-binding protein</fullName>
    </recommendedName>
</protein>
<keyword evidence="6" id="KW-0843">Virulence</keyword>
<dbReference type="PRINTS" id="PR00313">
    <property type="entry name" value="CABNDNGRPT"/>
</dbReference>
<evidence type="ECO:0000256" key="2">
    <source>
        <dbReference type="ARBA" id="ARBA00004613"/>
    </source>
</evidence>
<sequence>MASTMITIDASEMSSVNYQEAIAAYFKPLGTTAGTSSWYGGIPYADVTQVGFRFGGTTNNGQVLIEGSDLAYDGSTHAITGNITGFTLGYYDETTTSTVIDPVTGEVSELQNVIPGLVISGLDITAAAGSGLTNPVNALYGALRKANDATSGATYIQQIYDLLAAQAQHFIGSAGDDVYTGTAFADLIEGNDGNDTLDGGAGADTMIGGLGNDTYIVDNLGDVTTEAADGGIDTVRVSVDHYDLKANVENLTMTGTADLWGYGNELDNILTGNSGNNTLMGMGGNDTMIGGLGNDTYYVADAGDVVVEQAGEGTDTVRTGLDNYVLGANIENLTLSGTANLTGTGNGLDNVLTGNAGNNTLYGLAGNDTLDGKAGADTMVGGTGDDTYVVDDAGDVVTELDGEGTDTVKTALDAYTLGAFVENLILTGTADLVGNGNALNNVITGNSGANTLYGFAGDDTLDGGAGADTLVGGIGNDTYIVDNAGDVVTELAGEGTDTVITTLNHYPLGAFIENLTLAGSDDLFGYGNELDNVLTGNDGKNFLAGLGGNDTYVVGKGDTVTELTQGGADAGGIDLVKASVSFTLANFIENLTLTGSGNFNGTGNSLANTLNGNSGNNTLLGLGGNDKINGGAGNDILKGDVGKDILKGGAGNDKIYGGAGQDDLYGNGGADTFFFASGDTSAAKAKADTIFDFNGKQGDHINLAGIDANEGRKGDQAFSFIGTDKFSGDAGELRFQQIKGETYVFGDTDGDKKADFAIHFDDAINFKADFFVL</sequence>
<dbReference type="InterPro" id="IPR011049">
    <property type="entry name" value="Serralysin-like_metalloprot_C"/>
</dbReference>
<dbReference type="PROSITE" id="PS00330">
    <property type="entry name" value="HEMOLYSIN_CALCIUM"/>
    <property type="match status" value="4"/>
</dbReference>
<dbReference type="Gene3D" id="2.150.10.10">
    <property type="entry name" value="Serralysin-like metalloprotease, C-terminal"/>
    <property type="match status" value="3"/>
</dbReference>
<keyword evidence="3" id="KW-0964">Secreted</keyword>
<dbReference type="AlphaFoldDB" id="A0A936YLU4"/>
<dbReference type="GO" id="GO:0005576">
    <property type="term" value="C:extracellular region"/>
    <property type="evidence" value="ECO:0007669"/>
    <property type="project" value="UniProtKB-SubCell"/>
</dbReference>
<keyword evidence="4" id="KW-0800">Toxin</keyword>
<evidence type="ECO:0000256" key="7">
    <source>
        <dbReference type="ARBA" id="ARBA00023136"/>
    </source>
</evidence>
<dbReference type="PANTHER" id="PTHR38340">
    <property type="entry name" value="S-LAYER PROTEIN"/>
    <property type="match status" value="1"/>
</dbReference>
<dbReference type="Pfam" id="PF00353">
    <property type="entry name" value="HemolysinCabind"/>
    <property type="match status" value="7"/>
</dbReference>
<proteinExistence type="predicted"/>
<accession>A0A936YLU4</accession>
<comment type="caution">
    <text evidence="8">The sequence shown here is derived from an EMBL/GenBank/DDBJ whole genome shotgun (WGS) entry which is preliminary data.</text>
</comment>
<gene>
    <name evidence="8" type="ORF">JJB09_12185</name>
</gene>
<dbReference type="EMBL" id="JAEQNC010000006">
    <property type="protein sequence ID" value="MBL0372790.1"/>
    <property type="molecule type" value="Genomic_DNA"/>
</dbReference>
<dbReference type="GO" id="GO:0016020">
    <property type="term" value="C:membrane"/>
    <property type="evidence" value="ECO:0007669"/>
    <property type="project" value="UniProtKB-SubCell"/>
</dbReference>
<evidence type="ECO:0000256" key="5">
    <source>
        <dbReference type="ARBA" id="ARBA00022737"/>
    </source>
</evidence>
<dbReference type="InterPro" id="IPR018511">
    <property type="entry name" value="Hemolysin-typ_Ca-bd_CS"/>
</dbReference>
<evidence type="ECO:0000256" key="3">
    <source>
        <dbReference type="ARBA" id="ARBA00022525"/>
    </source>
</evidence>
<comment type="subcellular location">
    <subcellularLocation>
        <location evidence="1">Membrane</location>
    </subcellularLocation>
    <subcellularLocation>
        <location evidence="2">Secreted</location>
    </subcellularLocation>
</comment>
<organism evidence="8 9">
    <name type="scientific">Rhizobium setariae</name>
    <dbReference type="NCBI Taxonomy" id="2801340"/>
    <lineage>
        <taxon>Bacteria</taxon>
        <taxon>Pseudomonadati</taxon>
        <taxon>Pseudomonadota</taxon>
        <taxon>Alphaproteobacteria</taxon>
        <taxon>Hyphomicrobiales</taxon>
        <taxon>Rhizobiaceae</taxon>
        <taxon>Rhizobium/Agrobacterium group</taxon>
        <taxon>Rhizobium</taxon>
    </lineage>
</organism>
<dbReference type="PANTHER" id="PTHR38340:SF1">
    <property type="entry name" value="S-LAYER PROTEIN"/>
    <property type="match status" value="1"/>
</dbReference>
<dbReference type="RefSeq" id="WP_201658166.1">
    <property type="nucleotide sequence ID" value="NZ_JAEQNC010000006.1"/>
</dbReference>
<dbReference type="GO" id="GO:0090729">
    <property type="term" value="F:toxin activity"/>
    <property type="evidence" value="ECO:0007669"/>
    <property type="project" value="UniProtKB-KW"/>
</dbReference>
<evidence type="ECO:0000256" key="4">
    <source>
        <dbReference type="ARBA" id="ARBA00022656"/>
    </source>
</evidence>
<dbReference type="PRINTS" id="PR01488">
    <property type="entry name" value="RTXTOXINA"/>
</dbReference>
<keyword evidence="7" id="KW-0472">Membrane</keyword>